<protein>
    <recommendedName>
        <fullName evidence="3">SsrA-binding protein</fullName>
    </recommendedName>
    <alternativeName>
        <fullName evidence="3">Small protein B</fullName>
    </alternativeName>
</protein>
<comment type="function">
    <text evidence="3">Required for rescue of stalled ribosomes mediated by trans-translation. Binds to transfer-messenger RNA (tmRNA), required for stable association of tmRNA with ribosomes. tmRNA and SmpB together mimic tRNA shape, replacing the anticodon stem-loop with SmpB. tmRNA is encoded by the ssrA gene; the 2 termini fold to resemble tRNA(Ala) and it encodes a 'tag peptide', a short internal open reading frame. During trans-translation Ala-aminoacylated tmRNA acts like a tRNA, entering the A-site of stalled ribosomes, displacing the stalled mRNA. The ribosome then switches to translate the ORF on the tmRNA; the nascent peptide is terminated with the 'tag peptide' encoded by the tmRNA and targeted for degradation. The ribosome is freed to recommence translation, which seems to be the essential function of trans-translation.</text>
</comment>
<dbReference type="Gene3D" id="2.40.280.10">
    <property type="match status" value="1"/>
</dbReference>
<dbReference type="Proteomes" id="UP000594468">
    <property type="component" value="Chromosome"/>
</dbReference>
<accession>A0A7S8IC61</accession>
<evidence type="ECO:0000313" key="4">
    <source>
        <dbReference type="EMBL" id="QPC81210.1"/>
    </source>
</evidence>
<keyword evidence="1 3" id="KW-0963">Cytoplasm</keyword>
<evidence type="ECO:0000313" key="5">
    <source>
        <dbReference type="Proteomes" id="UP000594468"/>
    </source>
</evidence>
<dbReference type="RefSeq" id="WP_195169283.1">
    <property type="nucleotide sequence ID" value="NZ_CP062983.1"/>
</dbReference>
<dbReference type="GO" id="GO:0003723">
    <property type="term" value="F:RNA binding"/>
    <property type="evidence" value="ECO:0007669"/>
    <property type="project" value="UniProtKB-UniRule"/>
</dbReference>
<dbReference type="GO" id="GO:0005829">
    <property type="term" value="C:cytosol"/>
    <property type="evidence" value="ECO:0007669"/>
    <property type="project" value="TreeGrafter"/>
</dbReference>
<evidence type="ECO:0000256" key="1">
    <source>
        <dbReference type="ARBA" id="ARBA00022490"/>
    </source>
</evidence>
<dbReference type="GO" id="GO:0070930">
    <property type="term" value="P:trans-translation-dependent protein tagging"/>
    <property type="evidence" value="ECO:0007669"/>
    <property type="project" value="TreeGrafter"/>
</dbReference>
<evidence type="ECO:0000256" key="3">
    <source>
        <dbReference type="HAMAP-Rule" id="MF_00023"/>
    </source>
</evidence>
<dbReference type="SUPFAM" id="SSF74982">
    <property type="entry name" value="Small protein B (SmpB)"/>
    <property type="match status" value="1"/>
</dbReference>
<dbReference type="Pfam" id="PF01668">
    <property type="entry name" value="SmpB"/>
    <property type="match status" value="1"/>
</dbReference>
<dbReference type="NCBIfam" id="NF003843">
    <property type="entry name" value="PRK05422.1"/>
    <property type="match status" value="1"/>
</dbReference>
<dbReference type="PANTHER" id="PTHR30308:SF2">
    <property type="entry name" value="SSRA-BINDING PROTEIN"/>
    <property type="match status" value="1"/>
</dbReference>
<dbReference type="PROSITE" id="PS01317">
    <property type="entry name" value="SSRP"/>
    <property type="match status" value="1"/>
</dbReference>
<keyword evidence="2 3" id="KW-0694">RNA-binding</keyword>
<dbReference type="AlphaFoldDB" id="A0A7S8IC61"/>
<dbReference type="InterPro" id="IPR020081">
    <property type="entry name" value="SsrA-bd_prot_CS"/>
</dbReference>
<gene>
    <name evidence="3 4" type="primary">smpB</name>
    <name evidence="4" type="ORF">G4Y79_16030</name>
</gene>
<dbReference type="GO" id="GO:0070929">
    <property type="term" value="P:trans-translation"/>
    <property type="evidence" value="ECO:0007669"/>
    <property type="project" value="UniProtKB-UniRule"/>
</dbReference>
<comment type="subcellular location">
    <subcellularLocation>
        <location evidence="3">Cytoplasm</location>
    </subcellularLocation>
    <text evidence="3">The tmRNA-SmpB complex associates with stalled 70S ribosomes.</text>
</comment>
<reference evidence="4 5" key="1">
    <citation type="submission" date="2020-02" db="EMBL/GenBank/DDBJ databases">
        <authorList>
            <person name="Zheng R.K."/>
            <person name="Sun C.M."/>
        </authorList>
    </citation>
    <scope>NUCLEOTIDE SEQUENCE [LARGE SCALE GENOMIC DNA]</scope>
    <source>
        <strain evidence="5">rifampicinis</strain>
    </source>
</reference>
<dbReference type="InterPro" id="IPR023620">
    <property type="entry name" value="SmpB"/>
</dbReference>
<dbReference type="InterPro" id="IPR000037">
    <property type="entry name" value="SsrA-bd_prot"/>
</dbReference>
<organism evidence="4 5">
    <name type="scientific">Phototrophicus methaneseepsis</name>
    <dbReference type="NCBI Taxonomy" id="2710758"/>
    <lineage>
        <taxon>Bacteria</taxon>
        <taxon>Bacillati</taxon>
        <taxon>Chloroflexota</taxon>
        <taxon>Candidatus Thermofontia</taxon>
        <taxon>Phototrophicales</taxon>
        <taxon>Phototrophicaceae</taxon>
        <taxon>Phototrophicus</taxon>
    </lineage>
</organism>
<proteinExistence type="inferred from homology"/>
<dbReference type="EMBL" id="CP062983">
    <property type="protein sequence ID" value="QPC81210.1"/>
    <property type="molecule type" value="Genomic_DNA"/>
</dbReference>
<dbReference type="NCBIfam" id="TIGR00086">
    <property type="entry name" value="smpB"/>
    <property type="match status" value="1"/>
</dbReference>
<dbReference type="HAMAP" id="MF_00023">
    <property type="entry name" value="SmpB"/>
    <property type="match status" value="1"/>
</dbReference>
<dbReference type="PANTHER" id="PTHR30308">
    <property type="entry name" value="TMRNA-BINDING COMPONENT OF TRANS-TRANSLATION TAGGING COMPLEX"/>
    <property type="match status" value="1"/>
</dbReference>
<keyword evidence="5" id="KW-1185">Reference proteome</keyword>
<comment type="similarity">
    <text evidence="3">Belongs to the SmpB family.</text>
</comment>
<dbReference type="CDD" id="cd09294">
    <property type="entry name" value="SmpB"/>
    <property type="match status" value="1"/>
</dbReference>
<name>A0A7S8IC61_9CHLR</name>
<evidence type="ECO:0000256" key="2">
    <source>
        <dbReference type="ARBA" id="ARBA00022884"/>
    </source>
</evidence>
<dbReference type="KEGG" id="pmet:G4Y79_16030"/>
<sequence>MAKKSQTDGRKVVSRNRRARHDYDLEATYDAGLVLMGSEIKSIRDNKVNLTDGFIQERDGELWLMNAHIAPYDKAPIYGHTDPRRPRKLLLHRKEISQIMTRIRERSYTAVPLTLYLERGLAKVEIAIARGKKQYDKRAAIAERDANRAIQRALKER</sequence>